<dbReference type="Proteomes" id="UP000252519">
    <property type="component" value="Unassembled WGS sequence"/>
</dbReference>
<dbReference type="OrthoDB" id="10532289at2759"/>
<comment type="caution">
    <text evidence="2">The sequence shown here is derived from an EMBL/GenBank/DDBJ whole genome shotgun (WGS) entry which is preliminary data.</text>
</comment>
<feature type="transmembrane region" description="Helical" evidence="1">
    <location>
        <begin position="29"/>
        <end position="48"/>
    </location>
</feature>
<gene>
    <name evidence="2" type="ORF">ANCCAN_07642</name>
</gene>
<keyword evidence="1" id="KW-0472">Membrane</keyword>
<evidence type="ECO:0000313" key="2">
    <source>
        <dbReference type="EMBL" id="RCN46348.1"/>
    </source>
</evidence>
<keyword evidence="1" id="KW-0812">Transmembrane</keyword>
<proteinExistence type="predicted"/>
<name>A0A368GRU9_ANCCA</name>
<sequence length="88" mass="9956">MLFSFFVIELAYRSSLIAGGTVTLYLETYFVISSMLLVWTPALTGFLIRWSISGFFQKNATPKNAPSMKNEAFLVATTRRNTINIIPR</sequence>
<dbReference type="AlphaFoldDB" id="A0A368GRU9"/>
<dbReference type="EMBL" id="JOJR01000081">
    <property type="protein sequence ID" value="RCN46348.1"/>
    <property type="molecule type" value="Genomic_DNA"/>
</dbReference>
<evidence type="ECO:0000256" key="1">
    <source>
        <dbReference type="SAM" id="Phobius"/>
    </source>
</evidence>
<keyword evidence="3" id="KW-1185">Reference proteome</keyword>
<accession>A0A368GRU9</accession>
<protein>
    <submittedName>
        <fullName evidence="2">Uncharacterized protein</fullName>
    </submittedName>
</protein>
<keyword evidence="1" id="KW-1133">Transmembrane helix</keyword>
<organism evidence="2 3">
    <name type="scientific">Ancylostoma caninum</name>
    <name type="common">Dog hookworm</name>
    <dbReference type="NCBI Taxonomy" id="29170"/>
    <lineage>
        <taxon>Eukaryota</taxon>
        <taxon>Metazoa</taxon>
        <taxon>Ecdysozoa</taxon>
        <taxon>Nematoda</taxon>
        <taxon>Chromadorea</taxon>
        <taxon>Rhabditida</taxon>
        <taxon>Rhabditina</taxon>
        <taxon>Rhabditomorpha</taxon>
        <taxon>Strongyloidea</taxon>
        <taxon>Ancylostomatidae</taxon>
        <taxon>Ancylostomatinae</taxon>
        <taxon>Ancylostoma</taxon>
    </lineage>
</organism>
<evidence type="ECO:0000313" key="3">
    <source>
        <dbReference type="Proteomes" id="UP000252519"/>
    </source>
</evidence>
<reference evidence="2 3" key="1">
    <citation type="submission" date="2014-10" db="EMBL/GenBank/DDBJ databases">
        <title>Draft genome of the hookworm Ancylostoma caninum.</title>
        <authorList>
            <person name="Mitreva M."/>
        </authorList>
    </citation>
    <scope>NUCLEOTIDE SEQUENCE [LARGE SCALE GENOMIC DNA]</scope>
    <source>
        <strain evidence="2 3">Baltimore</strain>
    </source>
</reference>